<accession>A0A1H0UJY9</accession>
<comment type="subcellular location">
    <subcellularLocation>
        <location evidence="1 3 4">Cell outer membrane</location>
    </subcellularLocation>
</comment>
<dbReference type="PANTHER" id="PTHR30332:SF5">
    <property type="entry name" value="SPI-1 TYPE 3 SECRETION SYSTEM SECRETIN"/>
    <property type="match status" value="1"/>
</dbReference>
<comment type="function">
    <text evidence="3">Component of the type III secretion system (T3SS), also called injectisome, which is used to inject bacterial effector proteins into eukaryotic host cells. Forms a ring-shaped multimeric structure with an apparent central pore in the outer membrane.</text>
</comment>
<evidence type="ECO:0000313" key="10">
    <source>
        <dbReference type="Proteomes" id="UP000181686"/>
    </source>
</evidence>
<dbReference type="Gene3D" id="3.55.50.30">
    <property type="match status" value="1"/>
</dbReference>
<dbReference type="EMBL" id="LT629708">
    <property type="protein sequence ID" value="SDP66491.1"/>
    <property type="molecule type" value="Genomic_DNA"/>
</dbReference>
<dbReference type="AlphaFoldDB" id="A0A1H0UJY9"/>
<evidence type="ECO:0000259" key="7">
    <source>
        <dbReference type="Pfam" id="PF23536"/>
    </source>
</evidence>
<keyword evidence="3" id="KW-0653">Protein transport</keyword>
<dbReference type="InterPro" id="IPR055397">
    <property type="entry name" value="TraK_C"/>
</dbReference>
<keyword evidence="3" id="KW-0998">Cell outer membrane</keyword>
<comment type="similarity">
    <text evidence="3">Belongs to the bacterial secretin family. T3SS SctC subfamily.</text>
</comment>
<feature type="domain" description="NolW-like" evidence="6">
    <location>
        <begin position="196"/>
        <end position="329"/>
    </location>
</feature>
<protein>
    <recommendedName>
        <fullName evidence="3">Type 3 secretion system secretin</fullName>
        <shortName evidence="3">T3SS secretin</shortName>
    </recommendedName>
</protein>
<reference evidence="9 11" key="2">
    <citation type="submission" date="2016-10" db="EMBL/GenBank/DDBJ databases">
        <authorList>
            <person name="Varghese N."/>
            <person name="Submissions S."/>
        </authorList>
    </citation>
    <scope>NUCLEOTIDE SEQUENCE [LARGE SCALE GENOMIC DNA]</scope>
    <source>
        <strain evidence="9 11">BS2774</strain>
    </source>
</reference>
<dbReference type="Proteomes" id="UP000181686">
    <property type="component" value="Unassembled WGS sequence"/>
</dbReference>
<evidence type="ECO:0000256" key="4">
    <source>
        <dbReference type="RuleBase" id="RU004004"/>
    </source>
</evidence>
<dbReference type="Pfam" id="PF00263">
    <property type="entry name" value="Secretin"/>
    <property type="match status" value="1"/>
</dbReference>
<dbReference type="GO" id="GO:0009279">
    <property type="term" value="C:cell outer membrane"/>
    <property type="evidence" value="ECO:0007669"/>
    <property type="project" value="UniProtKB-SubCell"/>
</dbReference>
<gene>
    <name evidence="3" type="primary">sctC</name>
    <name evidence="8" type="ORF">BFN10_19370</name>
    <name evidence="9" type="ORF">SAMN04490184_4290</name>
</gene>
<keyword evidence="3 4" id="KW-0813">Transport</keyword>
<dbReference type="Pfam" id="PF23536">
    <property type="entry name" value="TraK_C"/>
    <property type="match status" value="1"/>
</dbReference>
<keyword evidence="11" id="KW-1185">Reference proteome</keyword>
<dbReference type="GO" id="GO:0030257">
    <property type="term" value="C:type III protein secretion system complex"/>
    <property type="evidence" value="ECO:0007669"/>
    <property type="project" value="UniProtKB-UniRule"/>
</dbReference>
<evidence type="ECO:0000256" key="3">
    <source>
        <dbReference type="HAMAP-Rule" id="MF_02219"/>
    </source>
</evidence>
<evidence type="ECO:0000313" key="11">
    <source>
        <dbReference type="Proteomes" id="UP000182654"/>
    </source>
</evidence>
<dbReference type="PANTHER" id="PTHR30332">
    <property type="entry name" value="PROBABLE GENERAL SECRETION PATHWAY PROTEIN D"/>
    <property type="match status" value="1"/>
</dbReference>
<evidence type="ECO:0000259" key="6">
    <source>
        <dbReference type="Pfam" id="PF03958"/>
    </source>
</evidence>
<reference evidence="8 10" key="1">
    <citation type="submission" date="2016-08" db="EMBL/GenBank/DDBJ databases">
        <title>Draft genome sequence of the type strain of Pseudomonas extremorientalis LMG 19695T isolated from drinking water reservoir.</title>
        <authorList>
            <person name="Tambong J.T."/>
        </authorList>
    </citation>
    <scope>NUCLEOTIDE SEQUENCE [LARGE SCALE GENOMIC DNA]</scope>
    <source>
        <strain evidence="8 10">LMG 19695</strain>
    </source>
</reference>
<organism evidence="8 10">
    <name type="scientific">Pseudomonas extremorientalis</name>
    <dbReference type="NCBI Taxonomy" id="169669"/>
    <lineage>
        <taxon>Bacteria</taxon>
        <taxon>Pseudomonadati</taxon>
        <taxon>Pseudomonadota</taxon>
        <taxon>Gammaproteobacteria</taxon>
        <taxon>Pseudomonadales</taxon>
        <taxon>Pseudomonadaceae</taxon>
        <taxon>Pseudomonas</taxon>
    </lineage>
</organism>
<evidence type="ECO:0000256" key="1">
    <source>
        <dbReference type="ARBA" id="ARBA00004442"/>
    </source>
</evidence>
<dbReference type="InterPro" id="IPR004846">
    <property type="entry name" value="T2SS/T3SS_dom"/>
</dbReference>
<sequence length="711" mass="78558">MKNKTYKPGCLRYVSSGLSQKRPAWRYLLALPWLLTLSQTTLAAIPNEWKNTAYAYEAEHKPVREVLEDFAQTFGTQLQIEGLLEGSVNGKIRANTPQSLLDRLGVEHRFQWYLYNNTLYISTLDQQQSARLEVSSESISDLKQALTDIGLLESRFGWGELPEDGVVLVSGPRGYIEKIKQFSSQRKSADEKQSVLTYPLKFANAADRVIDYRGEKITIPGVATMLRGLLEPRPTSVMATRSTTAAQPSPLAPTTGARLSNPLLGQMLGTPAGAGSLDTGASLTPRAPVNASKIRVEADVRNNAVLIYDLPERQALYRELITQLDVARKLVEIDAIILDIERSQLREFGVNWGFQNSRFRGESIMAPGSSSQINIGNRDRFYAEIRALESRGLATIVSNPSVLTLENQPAVIDFNRTQYLVAGTENATILPVTAGTSFQVAPRVITSKGSHQVHLVVDIEDGNFNDSNVSIGGLDVRRGKVSTQAVMAEKSSLVVGGFHVTENTDTQRKVPVLGDIPLLGKALFSSTKRENNRRERLFILTPRVIGDQADPSRYLPKADQAELQAALAPLARRNAPYPPVIQRSEITSTLAHLVSGEVPKAFKAAAMPLGLDTLCSTRELLALNTQRSQWYTGPHFNVAIIVLRNQFKRNVRIDEKECSNAQTLAVTVWPRAWLKPGEEAEVLIAMRPVVKDEHIGVPRPSLLTPARKDMR</sequence>
<dbReference type="GO" id="GO:0015627">
    <property type="term" value="C:type II protein secretion system complex"/>
    <property type="evidence" value="ECO:0007669"/>
    <property type="project" value="TreeGrafter"/>
</dbReference>
<dbReference type="InterPro" id="IPR038591">
    <property type="entry name" value="NolW-like_sf"/>
</dbReference>
<dbReference type="InterPro" id="IPR003522">
    <property type="entry name" value="T3SS_OM_pore_YscC"/>
</dbReference>
<keyword evidence="3" id="KW-0472">Membrane</keyword>
<dbReference type="PRINTS" id="PR01337">
    <property type="entry name" value="TYPE3OMGPROT"/>
</dbReference>
<proteinExistence type="inferred from homology"/>
<comment type="subunit">
    <text evidence="3">The core secretion machinery of the T3SS is composed of approximately 20 different proteins, including cytoplasmic components, a base, an export apparatus and a needle. This subunit is part of the base, which anchors the injectisome in the bacterial cell envelope. Forms a stable homooligomeric complex.</text>
</comment>
<keyword evidence="2 3" id="KW-0732">Signal</keyword>
<dbReference type="Proteomes" id="UP000182654">
    <property type="component" value="Chromosome I"/>
</dbReference>
<feature type="domain" description="TraK C-terminal" evidence="7">
    <location>
        <begin position="573"/>
        <end position="684"/>
    </location>
</feature>
<dbReference type="RefSeq" id="WP_071491027.1">
    <property type="nucleotide sequence ID" value="NZ_CP089519.1"/>
</dbReference>
<evidence type="ECO:0000313" key="9">
    <source>
        <dbReference type="EMBL" id="SDP66491.1"/>
    </source>
</evidence>
<name>A0A1H0UJY9_9PSED</name>
<dbReference type="InterPro" id="IPR005644">
    <property type="entry name" value="NolW-like"/>
</dbReference>
<dbReference type="GO" id="GO:0030254">
    <property type="term" value="P:protein secretion by the type III secretion system"/>
    <property type="evidence" value="ECO:0007669"/>
    <property type="project" value="UniProtKB-UniRule"/>
</dbReference>
<evidence type="ECO:0000313" key="8">
    <source>
        <dbReference type="EMBL" id="OIN06280.1"/>
    </source>
</evidence>
<dbReference type="Gene3D" id="3.30.1370.120">
    <property type="match status" value="2"/>
</dbReference>
<dbReference type="HAMAP" id="MF_02219">
    <property type="entry name" value="Type_III_secretin"/>
    <property type="match status" value="1"/>
</dbReference>
<evidence type="ECO:0000259" key="5">
    <source>
        <dbReference type="Pfam" id="PF00263"/>
    </source>
</evidence>
<keyword evidence="3" id="KW-0811">Translocation</keyword>
<dbReference type="EMBL" id="MDGK01000052">
    <property type="protein sequence ID" value="OIN06280.1"/>
    <property type="molecule type" value="Genomic_DNA"/>
</dbReference>
<dbReference type="Pfam" id="PF03958">
    <property type="entry name" value="Secretin_N"/>
    <property type="match status" value="1"/>
</dbReference>
<feature type="domain" description="Type II/III secretion system secretin-like" evidence="5">
    <location>
        <begin position="387"/>
        <end position="545"/>
    </location>
</feature>
<dbReference type="NCBIfam" id="TIGR02516">
    <property type="entry name" value="type_III_yscC"/>
    <property type="match status" value="1"/>
</dbReference>
<evidence type="ECO:0000256" key="2">
    <source>
        <dbReference type="ARBA" id="ARBA00022729"/>
    </source>
</evidence>
<dbReference type="InterPro" id="IPR050810">
    <property type="entry name" value="Bact_Secretion_Sys_Channel"/>
</dbReference>